<dbReference type="Proteomes" id="UP000310016">
    <property type="component" value="Unassembled WGS sequence"/>
</dbReference>
<sequence>MKYFLSAEGEILAFEADGSQDHAIPENVVSLSEADALSKANPSTPPSLETLRSAAQAQLPAWESAERAAGIDHAGHQWLTTSAALQDIRDALLAGLVPDGVWIDAERHKVPMTLDTLRALWAACVSRGATIYQRRLEMEAEIESMEREQLEQFFPSW</sequence>
<reference evidence="2 3" key="1">
    <citation type="submission" date="2019-04" db="EMBL/GenBank/DDBJ databases">
        <title>Chitiniphilus eburnea sp. nov., a novel chitinolytic bacterium isolated from aquaculture sludge.</title>
        <authorList>
            <person name="Sheng M."/>
        </authorList>
    </citation>
    <scope>NUCLEOTIDE SEQUENCE [LARGE SCALE GENOMIC DNA]</scope>
    <source>
        <strain evidence="2 3">HX-2-15</strain>
    </source>
</reference>
<comment type="caution">
    <text evidence="2">The sequence shown here is derived from an EMBL/GenBank/DDBJ whole genome shotgun (WGS) entry which is preliminary data.</text>
</comment>
<feature type="domain" description="DUF4376" evidence="1">
    <location>
        <begin position="51"/>
        <end position="145"/>
    </location>
</feature>
<proteinExistence type="predicted"/>
<dbReference type="Pfam" id="PF14301">
    <property type="entry name" value="DUF4376"/>
    <property type="match status" value="1"/>
</dbReference>
<keyword evidence="3" id="KW-1185">Reference proteome</keyword>
<evidence type="ECO:0000313" key="3">
    <source>
        <dbReference type="Proteomes" id="UP000310016"/>
    </source>
</evidence>
<evidence type="ECO:0000259" key="1">
    <source>
        <dbReference type="Pfam" id="PF14301"/>
    </source>
</evidence>
<organism evidence="2 3">
    <name type="scientific">Chitiniphilus eburneus</name>
    <dbReference type="NCBI Taxonomy" id="2571148"/>
    <lineage>
        <taxon>Bacteria</taxon>
        <taxon>Pseudomonadati</taxon>
        <taxon>Pseudomonadota</taxon>
        <taxon>Betaproteobacteria</taxon>
        <taxon>Neisseriales</taxon>
        <taxon>Chitinibacteraceae</taxon>
        <taxon>Chitiniphilus</taxon>
    </lineage>
</organism>
<dbReference type="AlphaFoldDB" id="A0A4U0QCQ1"/>
<name>A0A4U0QCQ1_9NEIS</name>
<evidence type="ECO:0000313" key="2">
    <source>
        <dbReference type="EMBL" id="TJZ79197.1"/>
    </source>
</evidence>
<protein>
    <submittedName>
        <fullName evidence="2">DUF4376 domain-containing protein</fullName>
    </submittedName>
</protein>
<dbReference type="EMBL" id="SUMF01000001">
    <property type="protein sequence ID" value="TJZ79197.1"/>
    <property type="molecule type" value="Genomic_DNA"/>
</dbReference>
<dbReference type="InterPro" id="IPR025484">
    <property type="entry name" value="DUF4376"/>
</dbReference>
<accession>A0A4U0QCQ1</accession>
<gene>
    <name evidence="2" type="ORF">FAZ21_00475</name>
</gene>
<dbReference type="OrthoDB" id="8690176at2"/>